<dbReference type="AlphaFoldDB" id="A0AAN6XP89"/>
<comment type="caution">
    <text evidence="3">The sequence shown here is derived from an EMBL/GenBank/DDBJ whole genome shotgun (WGS) entry which is preliminary data.</text>
</comment>
<proteinExistence type="predicted"/>
<dbReference type="PANTHER" id="PTHR36102">
    <property type="entry name" value="CHROMOSOME 10, WHOLE GENOME SHOTGUN SEQUENCE"/>
    <property type="match status" value="1"/>
</dbReference>
<evidence type="ECO:0000256" key="1">
    <source>
        <dbReference type="SAM" id="MobiDB-lite"/>
    </source>
</evidence>
<dbReference type="Pfam" id="PF11001">
    <property type="entry name" value="AFUB_07903_YDR124W_hel"/>
    <property type="match status" value="1"/>
</dbReference>
<feature type="compositionally biased region" description="Basic residues" evidence="1">
    <location>
        <begin position="152"/>
        <end position="163"/>
    </location>
</feature>
<dbReference type="InterPro" id="IPR047092">
    <property type="entry name" value="AFUB_07903/YDR124W-like_hel"/>
</dbReference>
<evidence type="ECO:0000313" key="4">
    <source>
        <dbReference type="Proteomes" id="UP001303160"/>
    </source>
</evidence>
<organism evidence="3 4">
    <name type="scientific">Triangularia verruculosa</name>
    <dbReference type="NCBI Taxonomy" id="2587418"/>
    <lineage>
        <taxon>Eukaryota</taxon>
        <taxon>Fungi</taxon>
        <taxon>Dikarya</taxon>
        <taxon>Ascomycota</taxon>
        <taxon>Pezizomycotina</taxon>
        <taxon>Sordariomycetes</taxon>
        <taxon>Sordariomycetidae</taxon>
        <taxon>Sordariales</taxon>
        <taxon>Podosporaceae</taxon>
        <taxon>Triangularia</taxon>
    </lineage>
</organism>
<feature type="region of interest" description="Disordered" evidence="1">
    <location>
        <begin position="145"/>
        <end position="176"/>
    </location>
</feature>
<name>A0AAN6XP89_9PEZI</name>
<evidence type="ECO:0000259" key="2">
    <source>
        <dbReference type="Pfam" id="PF11001"/>
    </source>
</evidence>
<evidence type="ECO:0000313" key="3">
    <source>
        <dbReference type="EMBL" id="KAK4204423.1"/>
    </source>
</evidence>
<dbReference type="InterPro" id="IPR021264">
    <property type="entry name" value="AFUB_079030/YDR124W-like"/>
</dbReference>
<dbReference type="EMBL" id="MU863882">
    <property type="protein sequence ID" value="KAK4204423.1"/>
    <property type="molecule type" value="Genomic_DNA"/>
</dbReference>
<dbReference type="Proteomes" id="UP001303160">
    <property type="component" value="Unassembled WGS sequence"/>
</dbReference>
<feature type="compositionally biased region" description="Polar residues" evidence="1">
    <location>
        <begin position="531"/>
        <end position="540"/>
    </location>
</feature>
<feature type="region of interest" description="Disordered" evidence="1">
    <location>
        <begin position="1"/>
        <end position="21"/>
    </location>
</feature>
<dbReference type="PANTHER" id="PTHR36102:SF1">
    <property type="entry name" value="YDR124W-LIKE HELICAL BUNDLE DOMAIN-CONTAINING PROTEIN"/>
    <property type="match status" value="1"/>
</dbReference>
<accession>A0AAN6XP89</accession>
<gene>
    <name evidence="3" type="ORF">QBC40DRAFT_250125</name>
</gene>
<feature type="region of interest" description="Disordered" evidence="1">
    <location>
        <begin position="529"/>
        <end position="570"/>
    </location>
</feature>
<keyword evidence="4" id="KW-1185">Reference proteome</keyword>
<reference evidence="3" key="1">
    <citation type="journal article" date="2023" name="Mol. Phylogenet. Evol.">
        <title>Genome-scale phylogeny and comparative genomics of the fungal order Sordariales.</title>
        <authorList>
            <person name="Hensen N."/>
            <person name="Bonometti L."/>
            <person name="Westerberg I."/>
            <person name="Brannstrom I.O."/>
            <person name="Guillou S."/>
            <person name="Cros-Aarteil S."/>
            <person name="Calhoun S."/>
            <person name="Haridas S."/>
            <person name="Kuo A."/>
            <person name="Mondo S."/>
            <person name="Pangilinan J."/>
            <person name="Riley R."/>
            <person name="LaButti K."/>
            <person name="Andreopoulos B."/>
            <person name="Lipzen A."/>
            <person name="Chen C."/>
            <person name="Yan M."/>
            <person name="Daum C."/>
            <person name="Ng V."/>
            <person name="Clum A."/>
            <person name="Steindorff A."/>
            <person name="Ohm R.A."/>
            <person name="Martin F."/>
            <person name="Silar P."/>
            <person name="Natvig D.O."/>
            <person name="Lalanne C."/>
            <person name="Gautier V."/>
            <person name="Ament-Velasquez S.L."/>
            <person name="Kruys A."/>
            <person name="Hutchinson M.I."/>
            <person name="Powell A.J."/>
            <person name="Barry K."/>
            <person name="Miller A.N."/>
            <person name="Grigoriev I.V."/>
            <person name="Debuchy R."/>
            <person name="Gladieux P."/>
            <person name="Hiltunen Thoren M."/>
            <person name="Johannesson H."/>
        </authorList>
    </citation>
    <scope>NUCLEOTIDE SEQUENCE</scope>
    <source>
        <strain evidence="3">CBS 315.58</strain>
    </source>
</reference>
<protein>
    <recommendedName>
        <fullName evidence="2">Subtelomeric hrmA-associated cluster protein AFUB-079030/YDR124W-like helical bundle domain-containing protein</fullName>
    </recommendedName>
</protein>
<feature type="domain" description="Subtelomeric hrmA-associated cluster protein AFUB-079030/YDR124W-like helical bundle" evidence="2">
    <location>
        <begin position="186"/>
        <end position="330"/>
    </location>
</feature>
<sequence length="570" mass="64227">MVNINGHGYSRPPHPRQSWQPERIGLLPTPGDGRYVAPESVRAVPPATVGRALREFCNINHKNFFLAVTLENGEYAFFAGPENVDEVDASRMFHMNIFLQYQQGIPVQALRESGPHQGDYAGDHVYYQHAAGIYGRQDRGYDHDEYDNVPAPRHRKRQRRVRPARSMENDDPVAAATGSRKTTIMVGDADAVWAFYERRFRFCHQIMCRIIAKAFVKLVEPKKQTNHPYTKGRDAAPRWWPTSFGPDKKPLIHKEPDHIKREERIHLLTHILRLLTEPNHRQHEDIRRHNLTVAKLEEAAMDAAAAFFNASEENMKKKKWLKEAFKVAKMEEKYKRGEIDATTQIFVAADNHEPDDDEDDDSEYQRAERKMIKHEMIKHENDSSDSPDPVSRTMSAQSFGSDLKMRDAYADSTMVPAELTPAQRSYVEGMRMAVGGPAAHLGPMQEVDTGRRAMYAPASDFGGATGQSALYTAQWQHGTAAQTTAPQMYAYAQAAHPSHVYQPTQEQSSSLQAQPYMASGYDGLPGAHTLYRNSVGQQSPGAAPQGYSGYLSPTGRFPPVSELRDPREGQ</sequence>
<reference evidence="3" key="2">
    <citation type="submission" date="2023-05" db="EMBL/GenBank/DDBJ databases">
        <authorList>
            <consortium name="Lawrence Berkeley National Laboratory"/>
            <person name="Steindorff A."/>
            <person name="Hensen N."/>
            <person name="Bonometti L."/>
            <person name="Westerberg I."/>
            <person name="Brannstrom I.O."/>
            <person name="Guillou S."/>
            <person name="Cros-Aarteil S."/>
            <person name="Calhoun S."/>
            <person name="Haridas S."/>
            <person name="Kuo A."/>
            <person name="Mondo S."/>
            <person name="Pangilinan J."/>
            <person name="Riley R."/>
            <person name="Labutti K."/>
            <person name="Andreopoulos B."/>
            <person name="Lipzen A."/>
            <person name="Chen C."/>
            <person name="Yanf M."/>
            <person name="Daum C."/>
            <person name="Ng V."/>
            <person name="Clum A."/>
            <person name="Ohm R."/>
            <person name="Martin F."/>
            <person name="Silar P."/>
            <person name="Natvig D."/>
            <person name="Lalanne C."/>
            <person name="Gautier V."/>
            <person name="Ament-Velasquez S.L."/>
            <person name="Kruys A."/>
            <person name="Hutchinson M.I."/>
            <person name="Powell A.J."/>
            <person name="Barry K."/>
            <person name="Miller A.N."/>
            <person name="Grigoriev I.V."/>
            <person name="Debuchy R."/>
            <person name="Gladieux P."/>
            <person name="Thoren M.H."/>
            <person name="Johannesson H."/>
        </authorList>
    </citation>
    <scope>NUCLEOTIDE SEQUENCE</scope>
    <source>
        <strain evidence="3">CBS 315.58</strain>
    </source>
</reference>